<evidence type="ECO:0000256" key="2">
    <source>
        <dbReference type="ARBA" id="ARBA00022481"/>
    </source>
</evidence>
<dbReference type="CDD" id="cd06225">
    <property type="entry name" value="HAMP"/>
    <property type="match status" value="1"/>
</dbReference>
<evidence type="ECO:0000256" key="4">
    <source>
        <dbReference type="PROSITE-ProRule" id="PRU00284"/>
    </source>
</evidence>
<dbReference type="EMBL" id="CP011371">
    <property type="protein sequence ID" value="AKJ30066.1"/>
    <property type="molecule type" value="Genomic_DNA"/>
</dbReference>
<dbReference type="OrthoDB" id="5441488at2"/>
<organism evidence="8 9">
    <name type="scientific">Caldimonas brevitalea</name>
    <dbReference type="NCBI Taxonomy" id="413882"/>
    <lineage>
        <taxon>Bacteria</taxon>
        <taxon>Pseudomonadati</taxon>
        <taxon>Pseudomonadota</taxon>
        <taxon>Betaproteobacteria</taxon>
        <taxon>Burkholderiales</taxon>
        <taxon>Sphaerotilaceae</taxon>
        <taxon>Caldimonas</taxon>
    </lineage>
</organism>
<evidence type="ECO:0000259" key="7">
    <source>
        <dbReference type="PROSITE" id="PS50885"/>
    </source>
</evidence>
<gene>
    <name evidence="8" type="primary">mcp</name>
    <name evidence="8" type="ORF">AAW51_3375</name>
</gene>
<dbReference type="PRINTS" id="PR00260">
    <property type="entry name" value="CHEMTRNSDUCR"/>
</dbReference>
<dbReference type="Pfam" id="PF00672">
    <property type="entry name" value="HAMP"/>
    <property type="match status" value="1"/>
</dbReference>
<keyword evidence="9" id="KW-1185">Reference proteome</keyword>
<dbReference type="GO" id="GO:0007165">
    <property type="term" value="P:signal transduction"/>
    <property type="evidence" value="ECO:0007669"/>
    <property type="project" value="UniProtKB-KW"/>
</dbReference>
<sequence length="528" mass="55831">MSFLKLNQLSIGRRLAFGFASVILMLIGVAAMNSAEFRSIASRLRETNEVNDPKTALAHEMLNQINVLAVQARTITLIIDVKELEAEVAVLKQAHAQYVKAEQALGERIEASGSDAERQLMQALRESAKQTLPLVLRAAKEGEDGASAAATATLLNEVRPSEAVWRRKVAELIALEAELNQQAYQSALDSQQRAQAVAGLVVVLAVLAGSFLAWGITRSVKGPVDRAIRVAERIAKGDLSSSVQVESADEIGRLLAAIATMQDQLRGLVGEIRLSADSIELASAEVASGNQDLSTRTERAASGLQVTASSVEQLTATVRQNADAAKQANQLAMSASAVAVRGGEVVGQVVSTMDDIDASSKRINDIIAVIDGIAFQTNILALNAAVESARAGEQGRGFAVVAGEVRSLAQRSAEAAREIKVLIGSSVEKVETGSRLVQDAGTTMHEIVTSVQRVTDIIAEITAASNEQSGGIGQVNQSVNQLEQMTQQNAALVEQSAAAAASLREQAGRLSGLVSTFRLQEERTSALR</sequence>
<keyword evidence="5" id="KW-1133">Transmembrane helix</keyword>
<feature type="transmembrane region" description="Helical" evidence="5">
    <location>
        <begin position="15"/>
        <end position="35"/>
    </location>
</feature>
<dbReference type="CDD" id="cd19411">
    <property type="entry name" value="MCP2201-like_sensor"/>
    <property type="match status" value="1"/>
</dbReference>
<dbReference type="PANTHER" id="PTHR43531">
    <property type="entry name" value="PROTEIN ICFG"/>
    <property type="match status" value="1"/>
</dbReference>
<dbReference type="KEGG" id="pbh:AAW51_3375"/>
<dbReference type="InterPro" id="IPR051310">
    <property type="entry name" value="MCP_chemotaxis"/>
</dbReference>
<evidence type="ECO:0000313" key="9">
    <source>
        <dbReference type="Proteomes" id="UP000035352"/>
    </source>
</evidence>
<keyword evidence="5" id="KW-0812">Transmembrane</keyword>
<feature type="domain" description="Methyl-accepting transducer" evidence="6">
    <location>
        <begin position="275"/>
        <end position="504"/>
    </location>
</feature>
<dbReference type="GO" id="GO:0006935">
    <property type="term" value="P:chemotaxis"/>
    <property type="evidence" value="ECO:0007669"/>
    <property type="project" value="InterPro"/>
</dbReference>
<keyword evidence="5" id="KW-0472">Membrane</keyword>
<evidence type="ECO:0000313" key="8">
    <source>
        <dbReference type="EMBL" id="AKJ30066.1"/>
    </source>
</evidence>
<feature type="domain" description="HAMP" evidence="7">
    <location>
        <begin position="218"/>
        <end position="270"/>
    </location>
</feature>
<proteinExistence type="inferred from homology"/>
<dbReference type="PATRIC" id="fig|413882.6.peg.3524"/>
<dbReference type="InterPro" id="IPR004090">
    <property type="entry name" value="Chemotax_Me-accpt_rcpt"/>
</dbReference>
<dbReference type="SUPFAM" id="SSF58104">
    <property type="entry name" value="Methyl-accepting chemotaxis protein (MCP) signaling domain"/>
    <property type="match status" value="1"/>
</dbReference>
<dbReference type="PROSITE" id="PS50111">
    <property type="entry name" value="CHEMOTAXIS_TRANSDUC_2"/>
    <property type="match status" value="1"/>
</dbReference>
<keyword evidence="2" id="KW-0488">Methylation</keyword>
<dbReference type="GO" id="GO:0005886">
    <property type="term" value="C:plasma membrane"/>
    <property type="evidence" value="ECO:0007669"/>
    <property type="project" value="TreeGrafter"/>
</dbReference>
<feature type="transmembrane region" description="Helical" evidence="5">
    <location>
        <begin position="196"/>
        <end position="216"/>
    </location>
</feature>
<dbReference type="SMART" id="SM00304">
    <property type="entry name" value="HAMP"/>
    <property type="match status" value="1"/>
</dbReference>
<comment type="similarity">
    <text evidence="3">Belongs to the methyl-accepting chemotaxis (MCP) protein family.</text>
</comment>
<dbReference type="PANTHER" id="PTHR43531:SF14">
    <property type="entry name" value="METHYL-ACCEPTING CHEMOTAXIS PROTEIN I-RELATED"/>
    <property type="match status" value="1"/>
</dbReference>
<reference evidence="8 9" key="1">
    <citation type="submission" date="2015-05" db="EMBL/GenBank/DDBJ databases">
        <authorList>
            <person name="Tang B."/>
            <person name="Yu Y."/>
        </authorList>
    </citation>
    <scope>NUCLEOTIDE SEQUENCE [LARGE SCALE GENOMIC DNA]</scope>
    <source>
        <strain evidence="8 9">DSM 7029</strain>
    </source>
</reference>
<evidence type="ECO:0000256" key="5">
    <source>
        <dbReference type="SAM" id="Phobius"/>
    </source>
</evidence>
<evidence type="ECO:0000256" key="3">
    <source>
        <dbReference type="ARBA" id="ARBA00029447"/>
    </source>
</evidence>
<accession>A0A0G3BRR0</accession>
<dbReference type="GO" id="GO:0004888">
    <property type="term" value="F:transmembrane signaling receptor activity"/>
    <property type="evidence" value="ECO:0007669"/>
    <property type="project" value="InterPro"/>
</dbReference>
<dbReference type="AlphaFoldDB" id="A0A0G3BRR0"/>
<dbReference type="SMART" id="SM00283">
    <property type="entry name" value="MA"/>
    <property type="match status" value="1"/>
</dbReference>
<dbReference type="InterPro" id="IPR004089">
    <property type="entry name" value="MCPsignal_dom"/>
</dbReference>
<dbReference type="FunFam" id="1.10.287.950:FF:000001">
    <property type="entry name" value="Methyl-accepting chemotaxis sensory transducer"/>
    <property type="match status" value="1"/>
</dbReference>
<name>A0A0G3BRR0_9BURK</name>
<dbReference type="Proteomes" id="UP000035352">
    <property type="component" value="Chromosome"/>
</dbReference>
<dbReference type="CDD" id="cd11386">
    <property type="entry name" value="MCP_signal"/>
    <property type="match status" value="1"/>
</dbReference>
<evidence type="ECO:0000259" key="6">
    <source>
        <dbReference type="PROSITE" id="PS50111"/>
    </source>
</evidence>
<dbReference type="Gene3D" id="1.10.287.950">
    <property type="entry name" value="Methyl-accepting chemotaxis protein"/>
    <property type="match status" value="1"/>
</dbReference>
<protein>
    <submittedName>
        <fullName evidence="8">Methyl-accepting chemotaxis protein</fullName>
    </submittedName>
</protein>
<evidence type="ECO:0000256" key="1">
    <source>
        <dbReference type="ARBA" id="ARBA00004370"/>
    </source>
</evidence>
<dbReference type="InterPro" id="IPR003660">
    <property type="entry name" value="HAMP_dom"/>
</dbReference>
<comment type="subcellular location">
    <subcellularLocation>
        <location evidence="1">Membrane</location>
    </subcellularLocation>
</comment>
<dbReference type="InterPro" id="IPR047347">
    <property type="entry name" value="YvaQ-like_sensor"/>
</dbReference>
<dbReference type="PROSITE" id="PS50885">
    <property type="entry name" value="HAMP"/>
    <property type="match status" value="1"/>
</dbReference>
<dbReference type="STRING" id="413882.AAW51_3375"/>
<dbReference type="Pfam" id="PF00015">
    <property type="entry name" value="MCPsignal"/>
    <property type="match status" value="1"/>
</dbReference>
<keyword evidence="4" id="KW-0807">Transducer</keyword>